<dbReference type="PRINTS" id="PR00839">
    <property type="entry name" value="V8PROTEASE"/>
</dbReference>
<feature type="signal peptide" evidence="6">
    <location>
        <begin position="1"/>
        <end position="29"/>
    </location>
</feature>
<evidence type="ECO:0000313" key="7">
    <source>
        <dbReference type="EMBL" id="MCB6939804.1"/>
    </source>
</evidence>
<dbReference type="InterPro" id="IPR043504">
    <property type="entry name" value="Peptidase_S1_PA_chymotrypsin"/>
</dbReference>
<evidence type="ECO:0000256" key="1">
    <source>
        <dbReference type="ARBA" id="ARBA00008764"/>
    </source>
</evidence>
<dbReference type="Pfam" id="PF13365">
    <property type="entry name" value="Trypsin_2"/>
    <property type="match status" value="1"/>
</dbReference>
<evidence type="ECO:0000256" key="6">
    <source>
        <dbReference type="RuleBase" id="RU004296"/>
    </source>
</evidence>
<dbReference type="AlphaFoldDB" id="A0A7X2SRF8"/>
<comment type="caution">
    <text evidence="8">The sequence shown here is derived from an EMBL/GenBank/DDBJ whole genome shotgun (WGS) entry which is preliminary data.</text>
</comment>
<comment type="similarity">
    <text evidence="1 6">Belongs to the peptidase S1B family.</text>
</comment>
<evidence type="ECO:0000256" key="2">
    <source>
        <dbReference type="ARBA" id="ARBA00022670"/>
    </source>
</evidence>
<accession>A0A7X2SRF8</accession>
<keyword evidence="4 6" id="KW-0378">Hydrolase</keyword>
<dbReference type="GO" id="GO:0008236">
    <property type="term" value="F:serine-type peptidase activity"/>
    <property type="evidence" value="ECO:0007669"/>
    <property type="project" value="UniProtKB-KW"/>
</dbReference>
<reference evidence="8 9" key="1">
    <citation type="journal article" date="2019" name="Nat. Med.">
        <title>A library of human gut bacterial isolates paired with longitudinal multiomics data enables mechanistic microbiome research.</title>
        <authorList>
            <person name="Poyet M."/>
            <person name="Groussin M."/>
            <person name="Gibbons S.M."/>
            <person name="Avila-Pacheco J."/>
            <person name="Jiang X."/>
            <person name="Kearney S.M."/>
            <person name="Perrotta A.R."/>
            <person name="Berdy B."/>
            <person name="Zhao S."/>
            <person name="Lieberman T.D."/>
            <person name="Swanson P.K."/>
            <person name="Smith M."/>
            <person name="Roesemann S."/>
            <person name="Alexander J.E."/>
            <person name="Rich S.A."/>
            <person name="Livny J."/>
            <person name="Vlamakis H."/>
            <person name="Clish C."/>
            <person name="Bullock K."/>
            <person name="Deik A."/>
            <person name="Scott J."/>
            <person name="Pierce K.A."/>
            <person name="Xavier R.J."/>
            <person name="Alm E.J."/>
        </authorList>
    </citation>
    <scope>NUCLEOTIDE SEQUENCE [LARGE SCALE GENOMIC DNA]</scope>
    <source>
        <strain evidence="8 9">BIOML-A5</strain>
    </source>
</reference>
<proteinExistence type="inferred from homology"/>
<dbReference type="InterPro" id="IPR050966">
    <property type="entry name" value="Glutamyl_endopeptidase"/>
</dbReference>
<dbReference type="SUPFAM" id="SSF50494">
    <property type="entry name" value="Trypsin-like serine proteases"/>
    <property type="match status" value="1"/>
</dbReference>
<dbReference type="EC" id="3.4.21.-" evidence="6"/>
<reference evidence="7" key="2">
    <citation type="submission" date="2021-10" db="EMBL/GenBank/DDBJ databases">
        <title>Collection of gut derived symbiotic bacterial strains cultured from healthy donors.</title>
        <authorList>
            <person name="Lin H."/>
            <person name="Littmann E."/>
            <person name="Kohout C."/>
            <person name="Pamer E.G."/>
        </authorList>
    </citation>
    <scope>NUCLEOTIDE SEQUENCE</scope>
    <source>
        <strain evidence="7">DFI.9.42</strain>
    </source>
</reference>
<evidence type="ECO:0000313" key="8">
    <source>
        <dbReference type="EMBL" id="MSD28152.1"/>
    </source>
</evidence>
<dbReference type="PANTHER" id="PTHR15462">
    <property type="entry name" value="SERINE PROTEASE"/>
    <property type="match status" value="1"/>
</dbReference>
<evidence type="ECO:0000256" key="5">
    <source>
        <dbReference type="ARBA" id="ARBA00022825"/>
    </source>
</evidence>
<name>A0A7X2SRF8_9FIRM</name>
<dbReference type="PROSITE" id="PS00673">
    <property type="entry name" value="V8_SER"/>
    <property type="match status" value="1"/>
</dbReference>
<feature type="chain" id="PRO_5042657867" description="Serine protease" evidence="6">
    <location>
        <begin position="30"/>
        <end position="300"/>
    </location>
</feature>
<organism evidence="8 9">
    <name type="scientific">Agathobacter rectalis</name>
    <dbReference type="NCBI Taxonomy" id="39491"/>
    <lineage>
        <taxon>Bacteria</taxon>
        <taxon>Bacillati</taxon>
        <taxon>Bacillota</taxon>
        <taxon>Clostridia</taxon>
        <taxon>Lachnospirales</taxon>
        <taxon>Lachnospiraceae</taxon>
        <taxon>Agathobacter</taxon>
    </lineage>
</organism>
<dbReference type="Proteomes" id="UP001197684">
    <property type="component" value="Unassembled WGS sequence"/>
</dbReference>
<evidence type="ECO:0000256" key="4">
    <source>
        <dbReference type="ARBA" id="ARBA00022801"/>
    </source>
</evidence>
<protein>
    <recommendedName>
        <fullName evidence="6">Serine protease</fullName>
        <ecNumber evidence="6">3.4.21.-</ecNumber>
    </recommendedName>
</protein>
<gene>
    <name evidence="8" type="ORF">GKE44_13750</name>
    <name evidence="7" type="ORF">LIZ56_15565</name>
</gene>
<keyword evidence="2 6" id="KW-0645">Protease</keyword>
<dbReference type="InterPro" id="IPR009003">
    <property type="entry name" value="Peptidase_S1_PA"/>
</dbReference>
<dbReference type="Gene3D" id="2.40.10.10">
    <property type="entry name" value="Trypsin-like serine proteases"/>
    <property type="match status" value="2"/>
</dbReference>
<sequence length="300" mass="32959">MKKNKIVNKIGILVLAVMLSILSSITVLASEPEEAELGPRQDISKNLTTGEITVNEIPANLNKNSSDVMEPFIPEGMKVDPTTREVIGPDNRYRITDTTAYPNSAICYMEMKFPDDDGLYVGTAWMYGERVAMTAGHCVYDASLGGWAEWVRIYPGSNGGTSPYGVHYASVLHTDTKYIESENSNYDWGLLEFSSDIGSSTGYFGASWTTSSLVGTGIVVRGYPVEKNAQMWSMSGSIAASGTFKLSYYIDTTGGQSGSPVYKNDGNYRCVGIHTNYNSLGYNQAERIDESLFDIMNQYR</sequence>
<evidence type="ECO:0000256" key="3">
    <source>
        <dbReference type="ARBA" id="ARBA00022729"/>
    </source>
</evidence>
<dbReference type="PANTHER" id="PTHR15462:SF8">
    <property type="entry name" value="SERINE PROTEASE"/>
    <property type="match status" value="1"/>
</dbReference>
<keyword evidence="3 6" id="KW-0732">Signal</keyword>
<dbReference type="InterPro" id="IPR000126">
    <property type="entry name" value="V8_ser_AS"/>
</dbReference>
<evidence type="ECO:0000313" key="9">
    <source>
        <dbReference type="Proteomes" id="UP000465607"/>
    </source>
</evidence>
<dbReference type="RefSeq" id="WP_154247619.1">
    <property type="nucleotide sequence ID" value="NZ_JADMQZ010000064.1"/>
</dbReference>
<dbReference type="EMBL" id="JAJCJK010000052">
    <property type="protein sequence ID" value="MCB6939804.1"/>
    <property type="molecule type" value="Genomic_DNA"/>
</dbReference>
<dbReference type="EMBL" id="WKQV01000044">
    <property type="protein sequence ID" value="MSD28152.1"/>
    <property type="molecule type" value="Genomic_DNA"/>
</dbReference>
<dbReference type="InterPro" id="IPR008256">
    <property type="entry name" value="Peptidase_S1B"/>
</dbReference>
<keyword evidence="5 6" id="KW-0720">Serine protease</keyword>
<dbReference type="GO" id="GO:0006508">
    <property type="term" value="P:proteolysis"/>
    <property type="evidence" value="ECO:0007669"/>
    <property type="project" value="UniProtKB-KW"/>
</dbReference>
<dbReference type="Proteomes" id="UP000465607">
    <property type="component" value="Unassembled WGS sequence"/>
</dbReference>